<evidence type="ECO:0000313" key="3">
    <source>
        <dbReference type="Proteomes" id="UP000289996"/>
    </source>
</evidence>
<dbReference type="Proteomes" id="UP000289996">
    <property type="component" value="Unassembled WGS sequence"/>
</dbReference>
<keyword evidence="1" id="KW-1133">Transmembrane helix</keyword>
<organism evidence="2 3">
    <name type="scientific">Lactiplantibacillus mudanjiangensis</name>
    <dbReference type="NCBI Taxonomy" id="1296538"/>
    <lineage>
        <taxon>Bacteria</taxon>
        <taxon>Bacillati</taxon>
        <taxon>Bacillota</taxon>
        <taxon>Bacilli</taxon>
        <taxon>Lactobacillales</taxon>
        <taxon>Lactobacillaceae</taxon>
        <taxon>Lactiplantibacillus</taxon>
    </lineage>
</organism>
<feature type="transmembrane region" description="Helical" evidence="1">
    <location>
        <begin position="28"/>
        <end position="48"/>
    </location>
</feature>
<accession>A0A660E654</accession>
<keyword evidence="3" id="KW-1185">Reference proteome</keyword>
<dbReference type="EMBL" id="UYIG01000113">
    <property type="protein sequence ID" value="VDG28569.1"/>
    <property type="molecule type" value="Genomic_DNA"/>
</dbReference>
<evidence type="ECO:0000313" key="2">
    <source>
        <dbReference type="EMBL" id="VDG28569.1"/>
    </source>
</evidence>
<protein>
    <submittedName>
        <fullName evidence="2">Bicyclomycin resistance protein [Lactobacillus koreensis]</fullName>
    </submittedName>
</protein>
<feature type="transmembrane region" description="Helical" evidence="1">
    <location>
        <begin position="119"/>
        <end position="137"/>
    </location>
</feature>
<dbReference type="InterPro" id="IPR036259">
    <property type="entry name" value="MFS_trans_sf"/>
</dbReference>
<reference evidence="2 3" key="1">
    <citation type="submission" date="2018-11" db="EMBL/GenBank/DDBJ databases">
        <authorList>
            <person name="Wuyts S."/>
        </authorList>
    </citation>
    <scope>NUCLEOTIDE SEQUENCE [LARGE SCALE GENOMIC DNA]</scope>
    <source>
        <strain evidence="2">Lactobacillus mudanjiangensis AMBF249</strain>
    </source>
</reference>
<feature type="transmembrane region" description="Helical" evidence="1">
    <location>
        <begin position="95"/>
        <end position="112"/>
    </location>
</feature>
<name>A0A660E654_9LACO</name>
<dbReference type="SUPFAM" id="SSF103473">
    <property type="entry name" value="MFS general substrate transporter"/>
    <property type="match status" value="1"/>
</dbReference>
<proteinExistence type="predicted"/>
<dbReference type="Gene3D" id="1.20.1720.10">
    <property type="entry name" value="Multidrug resistance protein D"/>
    <property type="match status" value="1"/>
</dbReference>
<feature type="transmembrane region" description="Helical" evidence="1">
    <location>
        <begin position="55"/>
        <end position="75"/>
    </location>
</feature>
<dbReference type="AlphaFoldDB" id="A0A660E654"/>
<keyword evidence="1" id="KW-0472">Membrane</keyword>
<evidence type="ECO:0000256" key="1">
    <source>
        <dbReference type="SAM" id="Phobius"/>
    </source>
</evidence>
<gene>
    <name evidence="2" type="ORF">MUDAN_MDHGFNIF_02996</name>
</gene>
<sequence length="143" mass="15462">MLGLVLAAASLLGALIVTQLLNRYRPEQLVLAGLGLSVLASVGLIVVASLNQAGWMLVFIFLAFLGLNITLPNALNRALVGYEAIMGSASGWFSLAYYLLVSLLTYLMSWLHHGSIVTLPSYLLTISLAMLGAYYWLMKAKLN</sequence>
<keyword evidence="1" id="KW-0812">Transmembrane</keyword>